<evidence type="ECO:0000256" key="1">
    <source>
        <dbReference type="SAM" id="MobiDB-lite"/>
    </source>
</evidence>
<dbReference type="InterPro" id="IPR047794">
    <property type="entry name" value="C45_proenzyme-like"/>
</dbReference>
<organism evidence="3">
    <name type="scientific">marine metagenome</name>
    <dbReference type="NCBI Taxonomy" id="408172"/>
    <lineage>
        <taxon>unclassified sequences</taxon>
        <taxon>metagenomes</taxon>
        <taxon>ecological metagenomes</taxon>
    </lineage>
</organism>
<dbReference type="Gene3D" id="1.10.10.2120">
    <property type="match status" value="1"/>
</dbReference>
<dbReference type="Pfam" id="PF03417">
    <property type="entry name" value="AAT"/>
    <property type="match status" value="1"/>
</dbReference>
<dbReference type="PANTHER" id="PTHR34180">
    <property type="entry name" value="PEPTIDASE C45"/>
    <property type="match status" value="1"/>
</dbReference>
<dbReference type="AlphaFoldDB" id="A0A382QPH6"/>
<feature type="region of interest" description="Disordered" evidence="1">
    <location>
        <begin position="259"/>
        <end position="279"/>
    </location>
</feature>
<dbReference type="InterPro" id="IPR047801">
    <property type="entry name" value="Peptidase_C45"/>
</dbReference>
<proteinExistence type="predicted"/>
<sequence>MFSGTSYEQGLSHGEALKDSIEKNIDVYLNRFETEVGISKDELIDNAGIYLPILREQSPEYVNGINGISKSSNIDLIEIAFLNLRYELLYDALGKRYLEESVDGCTSFAILPEATENNHLIMGQNWDWIPDVDCVLTTSMDVDGIQRLSFTEAGIFAGKPGMNSKGVGLAVNGMYSTLDDWTRFEKPFHLRCYEVLRSKSMDGALGVLTITPRSCTANFIVGHSPQRVVDVELAPDNLRMIDPQDGIFSHANHFDNPKMVGVSEPPNPRRHLSEFRQKR</sequence>
<feature type="non-terminal residue" evidence="3">
    <location>
        <position position="279"/>
    </location>
</feature>
<dbReference type="PANTHER" id="PTHR34180:SF1">
    <property type="entry name" value="BETA-ALANYL-DOPAMINE_CARCININE HYDROLASE"/>
    <property type="match status" value="1"/>
</dbReference>
<gene>
    <name evidence="3" type="ORF">METZ01_LOCUS339095</name>
</gene>
<dbReference type="InterPro" id="IPR005079">
    <property type="entry name" value="Peptidase_C45_hydrolase"/>
</dbReference>
<evidence type="ECO:0000313" key="3">
    <source>
        <dbReference type="EMBL" id="SVC86241.1"/>
    </source>
</evidence>
<reference evidence="3" key="1">
    <citation type="submission" date="2018-05" db="EMBL/GenBank/DDBJ databases">
        <authorList>
            <person name="Lanie J.A."/>
            <person name="Ng W.-L."/>
            <person name="Kazmierczak K.M."/>
            <person name="Andrzejewski T.M."/>
            <person name="Davidsen T.M."/>
            <person name="Wayne K.J."/>
            <person name="Tettelin H."/>
            <person name="Glass J.I."/>
            <person name="Rusch D."/>
            <person name="Podicherti R."/>
            <person name="Tsui H.-C.T."/>
            <person name="Winkler M.E."/>
        </authorList>
    </citation>
    <scope>NUCLEOTIDE SEQUENCE</scope>
</reference>
<dbReference type="Gene3D" id="3.60.60.10">
    <property type="entry name" value="Penicillin V Acylase, Chain A"/>
    <property type="match status" value="1"/>
</dbReference>
<feature type="domain" description="Peptidase C45 hydrolase" evidence="2">
    <location>
        <begin position="116"/>
        <end position="259"/>
    </location>
</feature>
<dbReference type="NCBIfam" id="NF040521">
    <property type="entry name" value="C45_proenzyme"/>
    <property type="match status" value="1"/>
</dbReference>
<name>A0A382QPH6_9ZZZZ</name>
<dbReference type="EMBL" id="UINC01115311">
    <property type="protein sequence ID" value="SVC86241.1"/>
    <property type="molecule type" value="Genomic_DNA"/>
</dbReference>
<protein>
    <recommendedName>
        <fullName evidence="2">Peptidase C45 hydrolase domain-containing protein</fullName>
    </recommendedName>
</protein>
<evidence type="ECO:0000259" key="2">
    <source>
        <dbReference type="Pfam" id="PF03417"/>
    </source>
</evidence>
<accession>A0A382QPH6</accession>